<evidence type="ECO:0000256" key="1">
    <source>
        <dbReference type="SAM" id="Phobius"/>
    </source>
</evidence>
<evidence type="ECO:0000313" key="2">
    <source>
        <dbReference type="EMBL" id="UNY50202.1"/>
    </source>
</evidence>
<keyword evidence="1" id="KW-0472">Membrane</keyword>
<dbReference type="EMBL" id="OM735686">
    <property type="protein sequence ID" value="UNY50202.1"/>
    <property type="molecule type" value="Genomic_DNA"/>
</dbReference>
<accession>A0AAE9K683</accession>
<keyword evidence="1" id="KW-1133">Transmembrane helix</keyword>
<keyword evidence="3" id="KW-1185">Reference proteome</keyword>
<proteinExistence type="predicted"/>
<name>A0AAE9K683_9CAUD</name>
<feature type="transmembrane region" description="Helical" evidence="1">
    <location>
        <begin position="28"/>
        <end position="52"/>
    </location>
</feature>
<reference evidence="2" key="1">
    <citation type="submission" date="2022-02" db="EMBL/GenBank/DDBJ databases">
        <authorList>
            <person name="Pu M."/>
            <person name="Li Y."/>
            <person name="Han P."/>
            <person name="Fan H."/>
            <person name="Tong Y."/>
        </authorList>
    </citation>
    <scope>NUCLEOTIDE SEQUENCE</scope>
</reference>
<sequence length="115" mass="12639">MAQVGITYTTTAFGSIRGHHLILRSKPYAYLFLWLTEQLLGILGCGFIQLGITNLTGCTLSCVTSVSYSGCCTFTDRISLHLCCLLRITATEDAFDSGQQSHIIALLLMDYSNYT</sequence>
<evidence type="ECO:0000313" key="3">
    <source>
        <dbReference type="Proteomes" id="UP000832073"/>
    </source>
</evidence>
<organism evidence="2 3">
    <name type="scientific">Stenotrophomonas phage vB_SmeS_BUCT700</name>
    <dbReference type="NCBI Taxonomy" id="2924895"/>
    <lineage>
        <taxon>Viruses</taxon>
        <taxon>Duplodnaviria</taxon>
        <taxon>Heunggongvirae</taxon>
        <taxon>Uroviricota</taxon>
        <taxon>Caudoviricetes</taxon>
        <taxon>Autographivirales</taxon>
        <taxon>Autonotataviridae</taxon>
        <taxon>Gujervirinae</taxon>
        <taxon>Smasvirus</taxon>
        <taxon>Smasvirus BUCT700</taxon>
    </lineage>
</organism>
<keyword evidence="1" id="KW-0812">Transmembrane</keyword>
<protein>
    <submittedName>
        <fullName evidence="2">Uncharacterized protein</fullName>
    </submittedName>
</protein>
<dbReference type="Proteomes" id="UP000832073">
    <property type="component" value="Segment"/>
</dbReference>